<protein>
    <submittedName>
        <fullName evidence="1">Uncharacterized protein</fullName>
    </submittedName>
</protein>
<name>A0A426ZDA0_ENSVE</name>
<evidence type="ECO:0000313" key="2">
    <source>
        <dbReference type="Proteomes" id="UP000287651"/>
    </source>
</evidence>
<sequence>MAPARIIKQEPGEKHFFSRFRPVCIRCRKTFSISALEIVQVAASVQCVTHLCFGNRAIRSISAVFLCTDHKAKTNKHFSTSALESCDSISAVGYASTRIIKRKRFLITCFSAYLLWKSCK</sequence>
<organism evidence="1 2">
    <name type="scientific">Ensete ventricosum</name>
    <name type="common">Abyssinian banana</name>
    <name type="synonym">Musa ensete</name>
    <dbReference type="NCBI Taxonomy" id="4639"/>
    <lineage>
        <taxon>Eukaryota</taxon>
        <taxon>Viridiplantae</taxon>
        <taxon>Streptophyta</taxon>
        <taxon>Embryophyta</taxon>
        <taxon>Tracheophyta</taxon>
        <taxon>Spermatophyta</taxon>
        <taxon>Magnoliopsida</taxon>
        <taxon>Liliopsida</taxon>
        <taxon>Zingiberales</taxon>
        <taxon>Musaceae</taxon>
        <taxon>Ensete</taxon>
    </lineage>
</organism>
<reference evidence="1 2" key="1">
    <citation type="journal article" date="2014" name="Agronomy (Basel)">
        <title>A Draft Genome Sequence for Ensete ventricosum, the Drought-Tolerant Tree Against Hunger.</title>
        <authorList>
            <person name="Harrison J."/>
            <person name="Moore K.A."/>
            <person name="Paszkiewicz K."/>
            <person name="Jones T."/>
            <person name="Grant M."/>
            <person name="Ambacheew D."/>
            <person name="Muzemil S."/>
            <person name="Studholme D.J."/>
        </authorList>
    </citation>
    <scope>NUCLEOTIDE SEQUENCE [LARGE SCALE GENOMIC DNA]</scope>
</reference>
<proteinExistence type="predicted"/>
<comment type="caution">
    <text evidence="1">The sequence shown here is derived from an EMBL/GenBank/DDBJ whole genome shotgun (WGS) entry which is preliminary data.</text>
</comment>
<dbReference type="AlphaFoldDB" id="A0A426ZDA0"/>
<evidence type="ECO:0000313" key="1">
    <source>
        <dbReference type="EMBL" id="RRT61967.1"/>
    </source>
</evidence>
<dbReference type="Proteomes" id="UP000287651">
    <property type="component" value="Unassembled WGS sequence"/>
</dbReference>
<dbReference type="EMBL" id="AMZH03007175">
    <property type="protein sequence ID" value="RRT61967.1"/>
    <property type="molecule type" value="Genomic_DNA"/>
</dbReference>
<gene>
    <name evidence="1" type="ORF">B296_00043788</name>
</gene>
<accession>A0A426ZDA0</accession>